<dbReference type="InterPro" id="IPR053802">
    <property type="entry name" value="DUF6950"/>
</dbReference>
<dbReference type="EMBL" id="FXTK01000011">
    <property type="protein sequence ID" value="SMO78665.1"/>
    <property type="molecule type" value="Genomic_DNA"/>
</dbReference>
<reference evidence="2 3" key="1">
    <citation type="submission" date="2017-05" db="EMBL/GenBank/DDBJ databases">
        <authorList>
            <person name="Varghese N."/>
            <person name="Submissions S."/>
        </authorList>
    </citation>
    <scope>NUCLEOTIDE SEQUENCE [LARGE SCALE GENOMIC DNA]</scope>
    <source>
        <strain evidence="2 3">DSM 100094</strain>
    </source>
</reference>
<evidence type="ECO:0000259" key="1">
    <source>
        <dbReference type="Pfam" id="PF22262"/>
    </source>
</evidence>
<dbReference type="Proteomes" id="UP000319014">
    <property type="component" value="Unassembled WGS sequence"/>
</dbReference>
<name>A0A521E480_9RHOB</name>
<dbReference type="RefSeq" id="WP_142663564.1">
    <property type="nucleotide sequence ID" value="NZ_FXTK01000011.1"/>
</dbReference>
<dbReference type="AlphaFoldDB" id="A0A521E480"/>
<evidence type="ECO:0000313" key="2">
    <source>
        <dbReference type="EMBL" id="SMO78665.1"/>
    </source>
</evidence>
<protein>
    <recommendedName>
        <fullName evidence="1">DUF6950 domain-containing protein</fullName>
    </recommendedName>
</protein>
<gene>
    <name evidence="2" type="ORF">SAMN06265221_11144</name>
</gene>
<feature type="domain" description="DUF6950" evidence="1">
    <location>
        <begin position="3"/>
        <end position="116"/>
    </location>
</feature>
<sequence>MSADLAAYVQATAGLPWAWGKQDCTIWVADWCVLRWGIDPAARLRGKYDSETGALALTSCGLVVAVAPEIVLPRKVIPSEGDIGVIEFRGRQVSAIWSGSHWLFRTPRGVGMTRCAALSIWGD</sequence>
<organism evidence="2 3">
    <name type="scientific">Paracoccus laeviglucosivorans</name>
    <dbReference type="NCBI Taxonomy" id="1197861"/>
    <lineage>
        <taxon>Bacteria</taxon>
        <taxon>Pseudomonadati</taxon>
        <taxon>Pseudomonadota</taxon>
        <taxon>Alphaproteobacteria</taxon>
        <taxon>Rhodobacterales</taxon>
        <taxon>Paracoccaceae</taxon>
        <taxon>Paracoccus</taxon>
    </lineage>
</organism>
<keyword evidence="3" id="KW-1185">Reference proteome</keyword>
<evidence type="ECO:0000313" key="3">
    <source>
        <dbReference type="Proteomes" id="UP000319014"/>
    </source>
</evidence>
<dbReference type="OrthoDB" id="6586924at2"/>
<dbReference type="Pfam" id="PF22262">
    <property type="entry name" value="DUF6950"/>
    <property type="match status" value="1"/>
</dbReference>
<proteinExistence type="predicted"/>
<accession>A0A521E480</accession>